<reference evidence="3" key="3">
    <citation type="submission" date="2023-10" db="EMBL/GenBank/DDBJ databases">
        <title>Whole Genome based description of the genera Actinobaculum and Actinotignum reveals a complex phylogenetic relationship within the species included in the genus Actinotignum.</title>
        <authorList>
            <person name="Jensen C.S."/>
            <person name="Dargis R."/>
            <person name="Kemp M."/>
            <person name="Christensen J.J."/>
        </authorList>
    </citation>
    <scope>NUCLEOTIDE SEQUENCE</scope>
    <source>
        <strain evidence="3">Actinobaculum_suis_CCUG19206T</strain>
    </source>
</reference>
<evidence type="ECO:0000259" key="2">
    <source>
        <dbReference type="Pfam" id="PF08546"/>
    </source>
</evidence>
<reference evidence="4" key="2">
    <citation type="submission" date="2016-10" db="EMBL/GenBank/DDBJ databases">
        <authorList>
            <person name="de Groot N.N."/>
        </authorList>
    </citation>
    <scope>NUCLEOTIDE SEQUENCE [LARGE SCALE GENOMIC DNA]</scope>
    <source>
        <strain evidence="4">DSM 20639</strain>
    </source>
</reference>
<feature type="domain" description="Ketopantoate reductase C-terminal" evidence="2">
    <location>
        <begin position="169"/>
        <end position="283"/>
    </location>
</feature>
<dbReference type="EMBL" id="JAWNFU010000001">
    <property type="protein sequence ID" value="MDY5152927.1"/>
    <property type="molecule type" value="Genomic_DNA"/>
</dbReference>
<dbReference type="Proteomes" id="UP000182744">
    <property type="component" value="Unassembled WGS sequence"/>
</dbReference>
<dbReference type="PANTHER" id="PTHR21708:SF26">
    <property type="entry name" value="2-DEHYDROPANTOATE 2-REDUCTASE"/>
    <property type="match status" value="1"/>
</dbReference>
<keyword evidence="5" id="KW-1185">Reference proteome</keyword>
<dbReference type="InterPro" id="IPR013752">
    <property type="entry name" value="KPA_reductase"/>
</dbReference>
<dbReference type="Pfam" id="PF08546">
    <property type="entry name" value="ApbA_C"/>
    <property type="match status" value="1"/>
</dbReference>
<accession>A0A1G7C939</accession>
<evidence type="ECO:0000259" key="1">
    <source>
        <dbReference type="Pfam" id="PF02558"/>
    </source>
</evidence>
<dbReference type="InterPro" id="IPR051402">
    <property type="entry name" value="KPR-Related"/>
</dbReference>
<evidence type="ECO:0000313" key="3">
    <source>
        <dbReference type="EMBL" id="MDY5152927.1"/>
    </source>
</evidence>
<dbReference type="InterPro" id="IPR008927">
    <property type="entry name" value="6-PGluconate_DH-like_C_sf"/>
</dbReference>
<dbReference type="Pfam" id="PF02558">
    <property type="entry name" value="ApbA"/>
    <property type="match status" value="1"/>
</dbReference>
<dbReference type="Gene3D" id="1.10.1040.10">
    <property type="entry name" value="N-(1-d-carboxylethyl)-l-norvaline Dehydrogenase, domain 2"/>
    <property type="match status" value="1"/>
</dbReference>
<dbReference type="SUPFAM" id="SSF48179">
    <property type="entry name" value="6-phosphogluconate dehydrogenase C-terminal domain-like"/>
    <property type="match status" value="1"/>
</dbReference>
<name>A0A1G7C939_9ACTO</name>
<dbReference type="EMBL" id="FNAU01000007">
    <property type="protein sequence ID" value="SDE35828.1"/>
    <property type="molecule type" value="Genomic_DNA"/>
</dbReference>
<dbReference type="PANTHER" id="PTHR21708">
    <property type="entry name" value="PROBABLE 2-DEHYDROPANTOATE 2-REDUCTASE"/>
    <property type="match status" value="1"/>
</dbReference>
<dbReference type="AlphaFoldDB" id="A0A1G7C939"/>
<reference evidence="5" key="1">
    <citation type="submission" date="2016-10" db="EMBL/GenBank/DDBJ databases">
        <authorList>
            <person name="Varghese N."/>
        </authorList>
    </citation>
    <scope>NUCLEOTIDE SEQUENCE [LARGE SCALE GENOMIC DNA]</scope>
    <source>
        <strain evidence="5">DSM 20639</strain>
    </source>
</reference>
<organism evidence="4 5">
    <name type="scientific">Actinobaculum suis</name>
    <dbReference type="NCBI Taxonomy" id="1657"/>
    <lineage>
        <taxon>Bacteria</taxon>
        <taxon>Bacillati</taxon>
        <taxon>Actinomycetota</taxon>
        <taxon>Actinomycetes</taxon>
        <taxon>Actinomycetales</taxon>
        <taxon>Actinomycetaceae</taxon>
        <taxon>Actinobaculum</taxon>
    </lineage>
</organism>
<dbReference type="Gene3D" id="3.40.50.720">
    <property type="entry name" value="NAD(P)-binding Rossmann-like Domain"/>
    <property type="match status" value="1"/>
</dbReference>
<dbReference type="GO" id="GO:0005737">
    <property type="term" value="C:cytoplasm"/>
    <property type="evidence" value="ECO:0007669"/>
    <property type="project" value="TreeGrafter"/>
</dbReference>
<feature type="domain" description="Ketopantoate reductase N-terminal" evidence="1">
    <location>
        <begin position="3"/>
        <end position="136"/>
    </location>
</feature>
<proteinExistence type="predicted"/>
<gene>
    <name evidence="3" type="ORF">R6G71_02520</name>
    <name evidence="4" type="ORF">SAMN05421878_10718</name>
</gene>
<dbReference type="InterPro" id="IPR013332">
    <property type="entry name" value="KPR_N"/>
</dbReference>
<dbReference type="Proteomes" id="UP001273799">
    <property type="component" value="Unassembled WGS sequence"/>
</dbReference>
<dbReference type="InterPro" id="IPR013328">
    <property type="entry name" value="6PGD_dom2"/>
</dbReference>
<protein>
    <submittedName>
        <fullName evidence="3 4">2-dehydropantoate 2-reductase</fullName>
    </submittedName>
</protein>
<dbReference type="RefSeq" id="WP_074662293.1">
    <property type="nucleotide sequence ID" value="NZ_FNAU01000007.1"/>
</dbReference>
<evidence type="ECO:0000313" key="4">
    <source>
        <dbReference type="EMBL" id="SDE35828.1"/>
    </source>
</evidence>
<sequence>MLHIYGPGGVGGLIAGVLAKNGQDVVVVATPRTADAINNDGLVIRSKKYGNFSVRVKAVTKPARGAQILLTTKAYALENIAKTVKAANPSELGSLFNGFAFARRVHDLTEHESWCGAIRVLSSRTAPGVIEHTSKFMRIELPDSAMDGEISRVLLEGGLDVGFGGTEEQVLWRKLRSQSLLALLTAATNLPIGAALQRHPDLVKNAADELARLSTLMGLRTSRSDVIQALTAMDPDATSSLARDVAAGKPTSELKELGTDILELASRNGIPTPALAVLVSAVEDRVRGRRA</sequence>
<evidence type="ECO:0000313" key="5">
    <source>
        <dbReference type="Proteomes" id="UP000182744"/>
    </source>
</evidence>